<evidence type="ECO:0000256" key="1">
    <source>
        <dbReference type="SAM" id="MobiDB-lite"/>
    </source>
</evidence>
<feature type="compositionally biased region" description="Basic and acidic residues" evidence="1">
    <location>
        <begin position="53"/>
        <end position="67"/>
    </location>
</feature>
<dbReference type="AlphaFoldDB" id="A0A975GSX8"/>
<dbReference type="KEGG" id="dmm:dnm_076120"/>
<name>A0A975GSX8_9BACT</name>
<feature type="compositionally biased region" description="Polar residues" evidence="1">
    <location>
        <begin position="83"/>
        <end position="93"/>
    </location>
</feature>
<keyword evidence="3" id="KW-1185">Reference proteome</keyword>
<dbReference type="RefSeq" id="WP_207679278.1">
    <property type="nucleotide sequence ID" value="NZ_CP061800.1"/>
</dbReference>
<evidence type="ECO:0000313" key="3">
    <source>
        <dbReference type="Proteomes" id="UP000663722"/>
    </source>
</evidence>
<feature type="region of interest" description="Disordered" evidence="1">
    <location>
        <begin position="40"/>
        <end position="97"/>
    </location>
</feature>
<reference evidence="2" key="1">
    <citation type="journal article" date="2021" name="Microb. Physiol.">
        <title>Proteogenomic Insights into the Physiology of Marine, Sulfate-Reducing, Filamentous Desulfonema limicola and Desulfonema magnum.</title>
        <authorList>
            <person name="Schnaars V."/>
            <person name="Wohlbrand L."/>
            <person name="Scheve S."/>
            <person name="Hinrichs C."/>
            <person name="Reinhardt R."/>
            <person name="Rabus R."/>
        </authorList>
    </citation>
    <scope>NUCLEOTIDE SEQUENCE</scope>
    <source>
        <strain evidence="2">4be13</strain>
    </source>
</reference>
<gene>
    <name evidence="2" type="ORF">dnm_076120</name>
</gene>
<accession>A0A975GSX8</accession>
<organism evidence="2 3">
    <name type="scientific">Desulfonema magnum</name>
    <dbReference type="NCBI Taxonomy" id="45655"/>
    <lineage>
        <taxon>Bacteria</taxon>
        <taxon>Pseudomonadati</taxon>
        <taxon>Thermodesulfobacteriota</taxon>
        <taxon>Desulfobacteria</taxon>
        <taxon>Desulfobacterales</taxon>
        <taxon>Desulfococcaceae</taxon>
        <taxon>Desulfonema</taxon>
    </lineage>
</organism>
<dbReference type="EMBL" id="CP061800">
    <property type="protein sequence ID" value="QTA91543.1"/>
    <property type="molecule type" value="Genomic_DNA"/>
</dbReference>
<protein>
    <submittedName>
        <fullName evidence="2">Uncharacterized protein</fullName>
    </submittedName>
</protein>
<dbReference type="Proteomes" id="UP000663722">
    <property type="component" value="Chromosome"/>
</dbReference>
<evidence type="ECO:0000313" key="2">
    <source>
        <dbReference type="EMBL" id="QTA91543.1"/>
    </source>
</evidence>
<sequence>MTGIHLIKQNEDGVTIQFCAMLITALLQLKKMKQDAVIAQNKQDVRPSGVKNPHSEAKRADMTDSDSKTGLTDAADVPDTGHPSESSPQSGERCNTRSDEILSHPYQFFEMIGEKTGKYWKIGIHWLTTLRQILHSPFDDRAIEILGSG</sequence>
<proteinExistence type="predicted"/>